<gene>
    <name evidence="2" type="ORF">ANCDUO_12861</name>
</gene>
<keyword evidence="3" id="KW-1185">Reference proteome</keyword>
<feature type="region of interest" description="Disordered" evidence="1">
    <location>
        <begin position="85"/>
        <end position="105"/>
    </location>
</feature>
<evidence type="ECO:0000256" key="1">
    <source>
        <dbReference type="SAM" id="MobiDB-lite"/>
    </source>
</evidence>
<dbReference type="AlphaFoldDB" id="A0A0C2GDL6"/>
<sequence length="105" mass="11536">MTNQLSKRDGCMMTYHTFRVSSIEDPGHRCAGLQTTMRCAFPEAEGEHFSEACPNVVAVSAPTSYELKDGARLQRERSEIPREISRVAHENGNAGIGVASRTPLN</sequence>
<name>A0A0C2GDL6_9BILA</name>
<reference evidence="2 3" key="1">
    <citation type="submission" date="2013-12" db="EMBL/GenBank/DDBJ databases">
        <title>Draft genome of the parsitic nematode Ancylostoma duodenale.</title>
        <authorList>
            <person name="Mitreva M."/>
        </authorList>
    </citation>
    <scope>NUCLEOTIDE SEQUENCE [LARGE SCALE GENOMIC DNA]</scope>
    <source>
        <strain evidence="2 3">Zhejiang</strain>
    </source>
</reference>
<evidence type="ECO:0000313" key="3">
    <source>
        <dbReference type="Proteomes" id="UP000054047"/>
    </source>
</evidence>
<evidence type="ECO:0000313" key="2">
    <source>
        <dbReference type="EMBL" id="KIH56954.1"/>
    </source>
</evidence>
<protein>
    <submittedName>
        <fullName evidence="2">Uncharacterized protein</fullName>
    </submittedName>
</protein>
<accession>A0A0C2GDL6</accession>
<proteinExistence type="predicted"/>
<organism evidence="2 3">
    <name type="scientific">Ancylostoma duodenale</name>
    <dbReference type="NCBI Taxonomy" id="51022"/>
    <lineage>
        <taxon>Eukaryota</taxon>
        <taxon>Metazoa</taxon>
        <taxon>Ecdysozoa</taxon>
        <taxon>Nematoda</taxon>
        <taxon>Chromadorea</taxon>
        <taxon>Rhabditida</taxon>
        <taxon>Rhabditina</taxon>
        <taxon>Rhabditomorpha</taxon>
        <taxon>Strongyloidea</taxon>
        <taxon>Ancylostomatidae</taxon>
        <taxon>Ancylostomatinae</taxon>
        <taxon>Ancylostoma</taxon>
    </lineage>
</organism>
<dbReference type="EMBL" id="KN735037">
    <property type="protein sequence ID" value="KIH56954.1"/>
    <property type="molecule type" value="Genomic_DNA"/>
</dbReference>
<dbReference type="Proteomes" id="UP000054047">
    <property type="component" value="Unassembled WGS sequence"/>
</dbReference>